<organism evidence="1">
    <name type="scientific">bioreactor metagenome</name>
    <dbReference type="NCBI Taxonomy" id="1076179"/>
    <lineage>
        <taxon>unclassified sequences</taxon>
        <taxon>metagenomes</taxon>
        <taxon>ecological metagenomes</taxon>
    </lineage>
</organism>
<dbReference type="Gene3D" id="6.10.140.1110">
    <property type="match status" value="1"/>
</dbReference>
<comment type="caution">
    <text evidence="1">The sequence shown here is derived from an EMBL/GenBank/DDBJ whole genome shotgun (WGS) entry which is preliminary data.</text>
</comment>
<gene>
    <name evidence="1" type="ORF">SDC9_05946</name>
</gene>
<dbReference type="EMBL" id="VSSQ01000012">
    <property type="protein sequence ID" value="MPL60385.1"/>
    <property type="molecule type" value="Genomic_DNA"/>
</dbReference>
<proteinExistence type="predicted"/>
<evidence type="ECO:0008006" key="2">
    <source>
        <dbReference type="Google" id="ProtNLM"/>
    </source>
</evidence>
<protein>
    <recommendedName>
        <fullName evidence="2">16S rRNA processing protein RimM</fullName>
    </recommendedName>
</protein>
<dbReference type="InterPro" id="IPR021297">
    <property type="entry name" value="YlqD"/>
</dbReference>
<sequence>MESITLKCPVTIKAKVTDDLKHQLAAEIQDALKKADIELQQIDFHAKRVMAEQAKQDAQGLVALRQQIDAEKQKRLDFKNHMVEKLKETAELEIGAEIVQGTLERIVEVQIGDDLNKVINTEILLENGKIISFRS</sequence>
<dbReference type="Pfam" id="PF11068">
    <property type="entry name" value="YlqD"/>
    <property type="match status" value="1"/>
</dbReference>
<dbReference type="AlphaFoldDB" id="A0A644T0G4"/>
<reference evidence="1" key="1">
    <citation type="submission" date="2019-08" db="EMBL/GenBank/DDBJ databases">
        <authorList>
            <person name="Kucharzyk K."/>
            <person name="Murdoch R.W."/>
            <person name="Higgins S."/>
            <person name="Loffler F."/>
        </authorList>
    </citation>
    <scope>NUCLEOTIDE SEQUENCE</scope>
</reference>
<name>A0A644T0G4_9ZZZZ</name>
<evidence type="ECO:0000313" key="1">
    <source>
        <dbReference type="EMBL" id="MPL60385.1"/>
    </source>
</evidence>
<accession>A0A644T0G4</accession>